<dbReference type="Proteomes" id="UP001234178">
    <property type="component" value="Unassembled WGS sequence"/>
</dbReference>
<evidence type="ECO:0000313" key="2">
    <source>
        <dbReference type="Proteomes" id="UP001234178"/>
    </source>
</evidence>
<comment type="caution">
    <text evidence="1">The sequence shown here is derived from an EMBL/GenBank/DDBJ whole genome shotgun (WGS) entry which is preliminary data.</text>
</comment>
<protein>
    <submittedName>
        <fullName evidence="1">Uncharacterized protein</fullName>
    </submittedName>
</protein>
<accession>A0ABR0AB89</accession>
<keyword evidence="2" id="KW-1185">Reference proteome</keyword>
<reference evidence="1 2" key="1">
    <citation type="journal article" date="2023" name="Nucleic Acids Res.">
        <title>The hologenome of Daphnia magna reveals possible DNA methylation and microbiome-mediated evolution of the host genome.</title>
        <authorList>
            <person name="Chaturvedi A."/>
            <person name="Li X."/>
            <person name="Dhandapani V."/>
            <person name="Marshall H."/>
            <person name="Kissane S."/>
            <person name="Cuenca-Cambronero M."/>
            <person name="Asole G."/>
            <person name="Calvet F."/>
            <person name="Ruiz-Romero M."/>
            <person name="Marangio P."/>
            <person name="Guigo R."/>
            <person name="Rago D."/>
            <person name="Mirbahai L."/>
            <person name="Eastwood N."/>
            <person name="Colbourne J.K."/>
            <person name="Zhou J."/>
            <person name="Mallon E."/>
            <person name="Orsini L."/>
        </authorList>
    </citation>
    <scope>NUCLEOTIDE SEQUENCE [LARGE SCALE GENOMIC DNA]</scope>
    <source>
        <strain evidence="1">LRV0_1</strain>
    </source>
</reference>
<gene>
    <name evidence="1" type="ORF">OUZ56_007876</name>
</gene>
<name>A0ABR0AB89_9CRUS</name>
<organism evidence="1 2">
    <name type="scientific">Daphnia magna</name>
    <dbReference type="NCBI Taxonomy" id="35525"/>
    <lineage>
        <taxon>Eukaryota</taxon>
        <taxon>Metazoa</taxon>
        <taxon>Ecdysozoa</taxon>
        <taxon>Arthropoda</taxon>
        <taxon>Crustacea</taxon>
        <taxon>Branchiopoda</taxon>
        <taxon>Diplostraca</taxon>
        <taxon>Cladocera</taxon>
        <taxon>Anomopoda</taxon>
        <taxon>Daphniidae</taxon>
        <taxon>Daphnia</taxon>
    </lineage>
</organism>
<dbReference type="EMBL" id="JAOYFB010000037">
    <property type="protein sequence ID" value="KAK4022407.1"/>
    <property type="molecule type" value="Genomic_DNA"/>
</dbReference>
<sequence>MSNVVFPRVNRQNRNDALIQHKIKPCFLIPKEKEYHPHSPCTTCFPSASNSDTCAYEELGVRNLLTAVQPSRKCLVSLHRILLQNFKTLQVHWGQLEQLDQMRVPKLYVGICHGKWDAQILGYTLAVGLHEPIQFLEQYDPNNLIAEITAPHQEPIGAACKVLFIDSENSDIHLEAIKNSIISNQQLDMLLVPISICYELPPDCISSQVLDNHMARSGWKPNIRISFALPHSFKDYICKNQGQSSMIPHLKQHLRHEIWKNTPIMSVHVLSMILQYRIEARNPELSTCMRLMNEFQKRYRQHRDLAFVGELDHITQYSSKVLSIGGVVPFASVAVDVMKLESLMMKSLFSVMHLMQVDLHSDTCRVSQTALLENYRKMVGILRYEIDFITPPCLPASVVEKQVLDYLIDNQVLSQQSDEPNSSEQQMAKRIAHHLDVDSDEDEHWADRPAIETFLYVNIGNALSHKWITKIATKLLNIYYVGAKQLLELRKMDVMEEKMFVKRVLEAQEGESSGFSLGDAEAAVRNALKVFENEGIIEFYSHSNIKILYLKDPFNDDNLWRFIHSIAEHC</sequence>
<proteinExistence type="predicted"/>
<evidence type="ECO:0000313" key="1">
    <source>
        <dbReference type="EMBL" id="KAK4022407.1"/>
    </source>
</evidence>